<dbReference type="Pfam" id="PF00507">
    <property type="entry name" value="Oxidored_q4"/>
    <property type="match status" value="1"/>
</dbReference>
<dbReference type="AlphaFoldDB" id="A0A2U9QJG0"/>
<proteinExistence type="inferred from homology"/>
<dbReference type="EMBL" id="MG989221">
    <property type="protein sequence ID" value="AWU48863.1"/>
    <property type="molecule type" value="Genomic_DNA"/>
</dbReference>
<evidence type="ECO:0000313" key="10">
    <source>
        <dbReference type="EMBL" id="AWU48863.1"/>
    </source>
</evidence>
<evidence type="ECO:0000256" key="7">
    <source>
        <dbReference type="ARBA" id="ARBA00023136"/>
    </source>
</evidence>
<dbReference type="InterPro" id="IPR038430">
    <property type="entry name" value="NDAH_ubi_oxred_su3_sf"/>
</dbReference>
<evidence type="ECO:0000256" key="9">
    <source>
        <dbReference type="RuleBase" id="RU003640"/>
    </source>
</evidence>
<feature type="transmembrane region" description="Helical" evidence="9">
    <location>
        <begin position="86"/>
        <end position="106"/>
    </location>
</feature>
<comment type="function">
    <text evidence="9">Core subunit of the mitochondrial membrane respiratory chain NADH dehydrogenase (Complex I) which catalyzes electron transfer from NADH through the respiratory chain, using ubiquinone as an electron acceptor. Essential for the catalytic activity of complex I.</text>
</comment>
<feature type="transmembrane region" description="Helical" evidence="9">
    <location>
        <begin position="6"/>
        <end position="27"/>
    </location>
</feature>
<evidence type="ECO:0000256" key="8">
    <source>
        <dbReference type="ARBA" id="ARBA00049551"/>
    </source>
</evidence>
<reference evidence="10" key="1">
    <citation type="submission" date="2018-02" db="EMBL/GenBank/DDBJ databases">
        <title>Resolving the psyllid tree of life: Phylogenomic analysis of the superfamily Psylloidea (Hemiptera).</title>
        <authorList>
            <person name="Percy D.M."/>
            <person name="Sveinsson S."/>
            <person name="Lemmon A.R."/>
            <person name="Lemmon E.M."/>
            <person name="Ouvrard D."/>
            <person name="Burckhardt D."/>
        </authorList>
    </citation>
    <scope>NUCLEOTIDE SEQUENCE</scope>
    <source>
        <strain evidence="10">DP2.nwbl.00853_circ</strain>
    </source>
</reference>
<name>A0A2U9QJG0_BLAOC</name>
<protein>
    <recommendedName>
        <fullName evidence="3 9">NADH-ubiquinone oxidoreductase chain 3</fullName>
        <ecNumber evidence="9">7.1.1.2</ecNumber>
    </recommendedName>
</protein>
<evidence type="ECO:0000256" key="4">
    <source>
        <dbReference type="ARBA" id="ARBA00022448"/>
    </source>
</evidence>
<dbReference type="GO" id="GO:0030964">
    <property type="term" value="C:NADH dehydrogenase complex"/>
    <property type="evidence" value="ECO:0007669"/>
    <property type="project" value="TreeGrafter"/>
</dbReference>
<organism evidence="10">
    <name type="scientific">Blastopsylla occidentalis</name>
    <name type="common">Eucalyptus psyllid</name>
    <dbReference type="NCBI Taxonomy" id="121832"/>
    <lineage>
        <taxon>Eukaryota</taxon>
        <taxon>Metazoa</taxon>
        <taxon>Ecdysozoa</taxon>
        <taxon>Arthropoda</taxon>
        <taxon>Hexapoda</taxon>
        <taxon>Insecta</taxon>
        <taxon>Pterygota</taxon>
        <taxon>Neoptera</taxon>
        <taxon>Paraneoptera</taxon>
        <taxon>Hemiptera</taxon>
        <taxon>Sternorrhyncha</taxon>
        <taxon>Psylloidea</taxon>
        <taxon>Aphalaridae</taxon>
        <taxon>Blastopsylla</taxon>
    </lineage>
</organism>
<keyword evidence="6 9" id="KW-1133">Transmembrane helix</keyword>
<comment type="subcellular location">
    <subcellularLocation>
        <location evidence="1">Membrane</location>
    </subcellularLocation>
    <subcellularLocation>
        <location evidence="9">Mitochondrion membrane</location>
        <topology evidence="9">Multi-pass membrane protein</topology>
    </subcellularLocation>
</comment>
<evidence type="ECO:0000256" key="2">
    <source>
        <dbReference type="ARBA" id="ARBA00008472"/>
    </source>
</evidence>
<geneLocation type="mitochondrion" evidence="10"/>
<dbReference type="EC" id="7.1.1.2" evidence="9"/>
<keyword evidence="9" id="KW-0249">Electron transport</keyword>
<dbReference type="PANTHER" id="PTHR11058:SF9">
    <property type="entry name" value="NADH-UBIQUINONE OXIDOREDUCTASE CHAIN 3"/>
    <property type="match status" value="1"/>
</dbReference>
<gene>
    <name evidence="10" type="primary">nad3</name>
</gene>
<keyword evidence="7 9" id="KW-0472">Membrane</keyword>
<comment type="catalytic activity">
    <reaction evidence="8 9">
        <text>a ubiquinone + NADH + 5 H(+)(in) = a ubiquinol + NAD(+) + 4 H(+)(out)</text>
        <dbReference type="Rhea" id="RHEA:29091"/>
        <dbReference type="Rhea" id="RHEA-COMP:9565"/>
        <dbReference type="Rhea" id="RHEA-COMP:9566"/>
        <dbReference type="ChEBI" id="CHEBI:15378"/>
        <dbReference type="ChEBI" id="CHEBI:16389"/>
        <dbReference type="ChEBI" id="CHEBI:17976"/>
        <dbReference type="ChEBI" id="CHEBI:57540"/>
        <dbReference type="ChEBI" id="CHEBI:57945"/>
        <dbReference type="EC" id="7.1.1.2"/>
    </reaction>
</comment>
<accession>A0A2U9QJG0</accession>
<keyword evidence="5 9" id="KW-0812">Transmembrane</keyword>
<evidence type="ECO:0000256" key="6">
    <source>
        <dbReference type="ARBA" id="ARBA00022989"/>
    </source>
</evidence>
<keyword evidence="9" id="KW-0520">NAD</keyword>
<evidence type="ECO:0000256" key="3">
    <source>
        <dbReference type="ARBA" id="ARBA00021007"/>
    </source>
</evidence>
<comment type="similarity">
    <text evidence="2 9">Belongs to the complex I subunit 3 family.</text>
</comment>
<evidence type="ECO:0000256" key="5">
    <source>
        <dbReference type="ARBA" id="ARBA00022692"/>
    </source>
</evidence>
<keyword evidence="9" id="KW-0830">Ubiquinone</keyword>
<dbReference type="Gene3D" id="1.20.58.1610">
    <property type="entry name" value="NADH:ubiquinone/plastoquinone oxidoreductase, chain 3"/>
    <property type="match status" value="1"/>
</dbReference>
<keyword evidence="9" id="KW-0679">Respiratory chain</keyword>
<dbReference type="GO" id="GO:0031966">
    <property type="term" value="C:mitochondrial membrane"/>
    <property type="evidence" value="ECO:0007669"/>
    <property type="project" value="UniProtKB-SubCell"/>
</dbReference>
<dbReference type="PANTHER" id="PTHR11058">
    <property type="entry name" value="NADH-UBIQUINONE OXIDOREDUCTASE CHAIN 3"/>
    <property type="match status" value="1"/>
</dbReference>
<keyword evidence="9 10" id="KW-0496">Mitochondrion</keyword>
<sequence>MMLITFMITMFMIIFMVVYFIIPIFNIHKMSDREKNSPFECGFDPFSNSRVSFSIHFFSIMLMFLIFDIEIVILIPLPLTLNFTQFISWAVTSLILILTLILGLVIEWKEGSMVWK</sequence>
<keyword evidence="4 9" id="KW-0813">Transport</keyword>
<dbReference type="GO" id="GO:0008137">
    <property type="term" value="F:NADH dehydrogenase (ubiquinone) activity"/>
    <property type="evidence" value="ECO:0007669"/>
    <property type="project" value="UniProtKB-UniRule"/>
</dbReference>
<evidence type="ECO:0000256" key="1">
    <source>
        <dbReference type="ARBA" id="ARBA00004370"/>
    </source>
</evidence>
<dbReference type="InterPro" id="IPR000440">
    <property type="entry name" value="NADH_UbQ/plastoQ_OxRdtase_su3"/>
</dbReference>
<feature type="transmembrane region" description="Helical" evidence="9">
    <location>
        <begin position="57"/>
        <end position="80"/>
    </location>
</feature>
<keyword evidence="9" id="KW-1278">Translocase</keyword>